<comment type="activity regulation">
    <text evidence="6">Negatively regulated by the anti-sigma-I factor RsgI.</text>
</comment>
<evidence type="ECO:0000256" key="2">
    <source>
        <dbReference type="ARBA" id="ARBA00023015"/>
    </source>
</evidence>
<dbReference type="InterPro" id="IPR014244">
    <property type="entry name" value="RNA_pol_sigma-I"/>
</dbReference>
<dbReference type="GO" id="GO:0003677">
    <property type="term" value="F:DNA binding"/>
    <property type="evidence" value="ECO:0007669"/>
    <property type="project" value="UniProtKB-UniRule"/>
</dbReference>
<dbReference type="Gene3D" id="1.10.1740.10">
    <property type="match status" value="1"/>
</dbReference>
<sequence>MLLVLWKRWFSPGHAAASHEDDGSATESRVAAIQQGDEEQRERLIVQYRPFIVKTASKFSRRFIDPERDDEFSVALAAFDEAINRYSPEAGGRFIGFAETVITRRLIDFVRQEKRHSASVPYSALTDGSDEDQDALNRVESAAAMEVYERDLAAELRRSEIAMLSEQLALFGIRFQDLVDGSPRHKDSRETLVRIGRTLAEAPELFRVMLDKRQLPVKELCSAVSVSRKTVERHRKYLIAVSLIAGGAYPCLRSYIALERSGEEGDRP</sequence>
<keyword evidence="9" id="KW-1185">Reference proteome</keyword>
<keyword evidence="6" id="KW-0346">Stress response</keyword>
<evidence type="ECO:0000256" key="3">
    <source>
        <dbReference type="ARBA" id="ARBA00023082"/>
    </source>
</evidence>
<keyword evidence="5 6" id="KW-0804">Transcription</keyword>
<dbReference type="PANTHER" id="PTHR30385:SF6">
    <property type="entry name" value="RNA POLYMERASE SIGMA FACTOR SIGI"/>
    <property type="match status" value="1"/>
</dbReference>
<dbReference type="InterPro" id="IPR013325">
    <property type="entry name" value="RNA_pol_sigma_r2"/>
</dbReference>
<evidence type="ECO:0000256" key="1">
    <source>
        <dbReference type="ARBA" id="ARBA00022490"/>
    </source>
</evidence>
<evidence type="ECO:0000313" key="8">
    <source>
        <dbReference type="EMBL" id="AYQ75649.1"/>
    </source>
</evidence>
<dbReference type="PANTHER" id="PTHR30385">
    <property type="entry name" value="SIGMA FACTOR F FLAGELLAR"/>
    <property type="match status" value="1"/>
</dbReference>
<gene>
    <name evidence="6 8" type="primary">sigI</name>
    <name evidence="8" type="ORF">EAV92_14170</name>
</gene>
<evidence type="ECO:0000256" key="6">
    <source>
        <dbReference type="HAMAP-Rule" id="MF_02064"/>
    </source>
</evidence>
<dbReference type="GO" id="GO:0006352">
    <property type="term" value="P:DNA-templated transcription initiation"/>
    <property type="evidence" value="ECO:0007669"/>
    <property type="project" value="UniProtKB-UniRule"/>
</dbReference>
<feature type="DNA-binding region" description="H-T-H motif" evidence="6">
    <location>
        <begin position="217"/>
        <end position="236"/>
    </location>
</feature>
<dbReference type="Proteomes" id="UP000269097">
    <property type="component" value="Chromosome"/>
</dbReference>
<dbReference type="KEGG" id="coh:EAV92_14170"/>
<dbReference type="SUPFAM" id="SSF88946">
    <property type="entry name" value="Sigma2 domain of RNA polymerase sigma factors"/>
    <property type="match status" value="1"/>
</dbReference>
<comment type="subcellular location">
    <subcellularLocation>
        <location evidence="6">Cytoplasm</location>
    </subcellularLocation>
</comment>
<dbReference type="HAMAP" id="MF_02064">
    <property type="entry name" value="Sigma70_SigI"/>
    <property type="match status" value="1"/>
</dbReference>
<dbReference type="InterPro" id="IPR007627">
    <property type="entry name" value="RNA_pol_sigma70_r2"/>
</dbReference>
<evidence type="ECO:0000259" key="7">
    <source>
        <dbReference type="Pfam" id="PF04542"/>
    </source>
</evidence>
<dbReference type="PIRSF" id="PIRSF038953">
    <property type="entry name" value="SigI"/>
    <property type="match status" value="1"/>
</dbReference>
<keyword evidence="3 6" id="KW-0731">Sigma factor</keyword>
<dbReference type="EMBL" id="CP033433">
    <property type="protein sequence ID" value="AYQ75649.1"/>
    <property type="molecule type" value="Genomic_DNA"/>
</dbReference>
<keyword evidence="1 6" id="KW-0963">Cytoplasm</keyword>
<evidence type="ECO:0000256" key="5">
    <source>
        <dbReference type="ARBA" id="ARBA00023163"/>
    </source>
</evidence>
<dbReference type="RefSeq" id="WP_123043730.1">
    <property type="nucleotide sequence ID" value="NZ_CP033433.1"/>
</dbReference>
<keyword evidence="4 6" id="KW-0238">DNA-binding</keyword>
<dbReference type="AlphaFoldDB" id="A0A3G3K7C5"/>
<keyword evidence="2 6" id="KW-0805">Transcription regulation</keyword>
<organism evidence="8 9">
    <name type="scientific">Cohnella candidum</name>
    <dbReference type="NCBI Taxonomy" id="2674991"/>
    <lineage>
        <taxon>Bacteria</taxon>
        <taxon>Bacillati</taxon>
        <taxon>Bacillota</taxon>
        <taxon>Bacilli</taxon>
        <taxon>Bacillales</taxon>
        <taxon>Paenibacillaceae</taxon>
        <taxon>Cohnella</taxon>
    </lineage>
</organism>
<dbReference type="GO" id="GO:0016987">
    <property type="term" value="F:sigma factor activity"/>
    <property type="evidence" value="ECO:0007669"/>
    <property type="project" value="UniProtKB-UniRule"/>
</dbReference>
<evidence type="ECO:0000256" key="4">
    <source>
        <dbReference type="ARBA" id="ARBA00023125"/>
    </source>
</evidence>
<comment type="similarity">
    <text evidence="6">Belongs to the sigma-70 factor family. SigI subfamily.</text>
</comment>
<comment type="function">
    <text evidence="6">Sigma factors are initiation factors that promote the attachment of RNA polymerase to specific initiation sites and are then released.</text>
</comment>
<dbReference type="Pfam" id="PF04542">
    <property type="entry name" value="Sigma70_r2"/>
    <property type="match status" value="1"/>
</dbReference>
<proteinExistence type="inferred from homology"/>
<dbReference type="InterPro" id="IPR014284">
    <property type="entry name" value="RNA_pol_sigma-70_dom"/>
</dbReference>
<accession>A0A3G3K7C5</accession>
<feature type="domain" description="RNA polymerase sigma-70 region 2" evidence="7">
    <location>
        <begin position="44"/>
        <end position="115"/>
    </location>
</feature>
<reference evidence="8 9" key="1">
    <citation type="submission" date="2018-10" db="EMBL/GenBank/DDBJ databases">
        <title>Genome Sequence of Cohnella sp.</title>
        <authorList>
            <person name="Srinivasan S."/>
            <person name="Kim M.K."/>
        </authorList>
    </citation>
    <scope>NUCLEOTIDE SEQUENCE [LARGE SCALE GENOMIC DNA]</scope>
    <source>
        <strain evidence="8 9">18JY8-7</strain>
    </source>
</reference>
<protein>
    <recommendedName>
        <fullName evidence="6">RNA polymerase sigma factor SigI</fullName>
    </recommendedName>
</protein>
<dbReference type="NCBIfam" id="TIGR02937">
    <property type="entry name" value="sigma70-ECF"/>
    <property type="match status" value="1"/>
</dbReference>
<evidence type="ECO:0000313" key="9">
    <source>
        <dbReference type="Proteomes" id="UP000269097"/>
    </source>
</evidence>
<dbReference type="GO" id="GO:0005737">
    <property type="term" value="C:cytoplasm"/>
    <property type="evidence" value="ECO:0007669"/>
    <property type="project" value="UniProtKB-SubCell"/>
</dbReference>
<dbReference type="NCBIfam" id="TIGR02895">
    <property type="entry name" value="spore_sigI"/>
    <property type="match status" value="1"/>
</dbReference>
<feature type="short sequence motif" description="Polymerase core binding" evidence="6">
    <location>
        <begin position="70"/>
        <end position="83"/>
    </location>
</feature>
<name>A0A3G3K7C5_9BACL</name>
<comment type="subunit">
    <text evidence="6">Interacts with RsgI.</text>
</comment>